<accession>A0A7X0U5Z5</accession>
<name>A0A7X0U5Z5_9ACTN</name>
<evidence type="ECO:0000313" key="2">
    <source>
        <dbReference type="Proteomes" id="UP000565579"/>
    </source>
</evidence>
<evidence type="ECO:0000313" key="1">
    <source>
        <dbReference type="EMBL" id="MBB6556547.1"/>
    </source>
</evidence>
<dbReference type="AlphaFoldDB" id="A0A7X0U5Z5"/>
<organism evidence="1 2">
    <name type="scientific">Nonomuraea rubra</name>
    <dbReference type="NCBI Taxonomy" id="46180"/>
    <lineage>
        <taxon>Bacteria</taxon>
        <taxon>Bacillati</taxon>
        <taxon>Actinomycetota</taxon>
        <taxon>Actinomycetes</taxon>
        <taxon>Streptosporangiales</taxon>
        <taxon>Streptosporangiaceae</taxon>
        <taxon>Nonomuraea</taxon>
    </lineage>
</organism>
<dbReference type="EMBL" id="JACHMI010000001">
    <property type="protein sequence ID" value="MBB6556547.1"/>
    <property type="molecule type" value="Genomic_DNA"/>
</dbReference>
<dbReference type="RefSeq" id="WP_185110963.1">
    <property type="nucleotide sequence ID" value="NZ_JACHMI010000001.1"/>
</dbReference>
<dbReference type="Proteomes" id="UP000565579">
    <property type="component" value="Unassembled WGS sequence"/>
</dbReference>
<reference evidence="1 2" key="1">
    <citation type="submission" date="2020-08" db="EMBL/GenBank/DDBJ databases">
        <title>Sequencing the genomes of 1000 actinobacteria strains.</title>
        <authorList>
            <person name="Klenk H.-P."/>
        </authorList>
    </citation>
    <scope>NUCLEOTIDE SEQUENCE [LARGE SCALE GENOMIC DNA]</scope>
    <source>
        <strain evidence="1 2">DSM 43768</strain>
    </source>
</reference>
<sequence length="57" mass="6567">MPLLTKGDYYYAWATCLENDGNLYWTRGHYAYVENDTSVAVCHEYADVDAYGVEVIH</sequence>
<protein>
    <submittedName>
        <fullName evidence="1">Uncharacterized protein</fullName>
    </submittedName>
</protein>
<comment type="caution">
    <text evidence="1">The sequence shown here is derived from an EMBL/GenBank/DDBJ whole genome shotgun (WGS) entry which is preliminary data.</text>
</comment>
<gene>
    <name evidence="1" type="ORF">HD593_011342</name>
</gene>
<proteinExistence type="predicted"/>
<keyword evidence="2" id="KW-1185">Reference proteome</keyword>